<name>A0ACA9K0S6_9GLOM</name>
<organism evidence="1 2">
    <name type="scientific">Dentiscutata heterogama</name>
    <dbReference type="NCBI Taxonomy" id="1316150"/>
    <lineage>
        <taxon>Eukaryota</taxon>
        <taxon>Fungi</taxon>
        <taxon>Fungi incertae sedis</taxon>
        <taxon>Mucoromycota</taxon>
        <taxon>Glomeromycotina</taxon>
        <taxon>Glomeromycetes</taxon>
        <taxon>Diversisporales</taxon>
        <taxon>Gigasporaceae</taxon>
        <taxon>Dentiscutata</taxon>
    </lineage>
</organism>
<keyword evidence="2" id="KW-1185">Reference proteome</keyword>
<evidence type="ECO:0000313" key="1">
    <source>
        <dbReference type="EMBL" id="CAG8445734.1"/>
    </source>
</evidence>
<sequence length="178" mass="20288">MKEAKLSTKRTYTAISDTLKNAICQYHFKNPNKTQIQIVEHFNIQDPNRSLDYSTISKILKEKTNGWPLMKIKLLQAHFAIIKEKAAYFAKALALCKDGLKFSNGWLHGEASSTPIQILPESQRNLQNIIQEYTLSDVFNADETNPSDEESKNSDSEDIEKLSPIRTNNHENRCGHGH</sequence>
<gene>
    <name evidence="1" type="ORF">DHETER_LOCUS549</name>
</gene>
<reference evidence="1" key="1">
    <citation type="submission" date="2021-06" db="EMBL/GenBank/DDBJ databases">
        <authorList>
            <person name="Kallberg Y."/>
            <person name="Tangrot J."/>
            <person name="Rosling A."/>
        </authorList>
    </citation>
    <scope>NUCLEOTIDE SEQUENCE</scope>
    <source>
        <strain evidence="1">IL203A</strain>
    </source>
</reference>
<accession>A0ACA9K0S6</accession>
<dbReference type="Proteomes" id="UP000789702">
    <property type="component" value="Unassembled WGS sequence"/>
</dbReference>
<comment type="caution">
    <text evidence="1">The sequence shown here is derived from an EMBL/GenBank/DDBJ whole genome shotgun (WGS) entry which is preliminary data.</text>
</comment>
<proteinExistence type="predicted"/>
<dbReference type="EMBL" id="CAJVPU010000281">
    <property type="protein sequence ID" value="CAG8445734.1"/>
    <property type="molecule type" value="Genomic_DNA"/>
</dbReference>
<protein>
    <submittedName>
        <fullName evidence="1">15969_t:CDS:1</fullName>
    </submittedName>
</protein>
<evidence type="ECO:0000313" key="2">
    <source>
        <dbReference type="Proteomes" id="UP000789702"/>
    </source>
</evidence>